<proteinExistence type="predicted"/>
<feature type="signal peptide" evidence="1">
    <location>
        <begin position="1"/>
        <end position="30"/>
    </location>
</feature>
<gene>
    <name evidence="2" type="ORF">GCM10010307_48400</name>
</gene>
<protein>
    <recommendedName>
        <fullName evidence="4">Sensor domain-containing protein</fullName>
    </recommendedName>
</protein>
<evidence type="ECO:0008006" key="4">
    <source>
        <dbReference type="Google" id="ProtNLM"/>
    </source>
</evidence>
<keyword evidence="3" id="KW-1185">Reference proteome</keyword>
<reference evidence="2 3" key="1">
    <citation type="journal article" date="2019" name="Int. J. Syst. Evol. Microbiol.">
        <title>The Global Catalogue of Microorganisms (GCM) 10K type strain sequencing project: providing services to taxonomists for standard genome sequencing and annotation.</title>
        <authorList>
            <consortium name="The Broad Institute Genomics Platform"/>
            <consortium name="The Broad Institute Genome Sequencing Center for Infectious Disease"/>
            <person name="Wu L."/>
            <person name="Ma J."/>
        </authorList>
    </citation>
    <scope>NUCLEOTIDE SEQUENCE [LARGE SCALE GENOMIC DNA]</scope>
    <source>
        <strain evidence="2 3">JCM 4524</strain>
    </source>
</reference>
<evidence type="ECO:0000256" key="1">
    <source>
        <dbReference type="SAM" id="SignalP"/>
    </source>
</evidence>
<evidence type="ECO:0000313" key="2">
    <source>
        <dbReference type="EMBL" id="GAA2644238.1"/>
    </source>
</evidence>
<accession>A0ABN3R5F9</accession>
<keyword evidence="1" id="KW-0732">Signal</keyword>
<dbReference type="Proteomes" id="UP001500151">
    <property type="component" value="Unassembled WGS sequence"/>
</dbReference>
<dbReference type="PROSITE" id="PS51257">
    <property type="entry name" value="PROKAR_LIPOPROTEIN"/>
    <property type="match status" value="1"/>
</dbReference>
<dbReference type="RefSeq" id="WP_344392795.1">
    <property type="nucleotide sequence ID" value="NZ_BAAASJ010000053.1"/>
</dbReference>
<organism evidence="2 3">
    <name type="scientific">Streptomyces vastus</name>
    <dbReference type="NCBI Taxonomy" id="285451"/>
    <lineage>
        <taxon>Bacteria</taxon>
        <taxon>Bacillati</taxon>
        <taxon>Actinomycetota</taxon>
        <taxon>Actinomycetes</taxon>
        <taxon>Kitasatosporales</taxon>
        <taxon>Streptomycetaceae</taxon>
        <taxon>Streptomyces</taxon>
    </lineage>
</organism>
<sequence length="244" mass="24510">MRLPSRAVKVLAAAALPLALAACSSGSSHASDSPTAAAKPDKAKDPNAGLLTGTQLKTVLAPASYFASGFAADPSLTRDTGDTFRTPAAKGAATPNCAALGATAWIDLTGIEGVSFAQSSYIDKNTSAELDQEIDVYRGTTAADVMKALANVVAACPSYPDSDTHSKVTVTGTSTSGLGDDAYSITLTDSAWESGTTLIATRVGTAVVSVLSTDGSDNGAASAKKLTEQIVAHLKGKADTANPA</sequence>
<dbReference type="EMBL" id="BAAASJ010000053">
    <property type="protein sequence ID" value="GAA2644238.1"/>
    <property type="molecule type" value="Genomic_DNA"/>
</dbReference>
<name>A0ABN3R5F9_9ACTN</name>
<feature type="chain" id="PRO_5046294493" description="Sensor domain-containing protein" evidence="1">
    <location>
        <begin position="31"/>
        <end position="244"/>
    </location>
</feature>
<comment type="caution">
    <text evidence="2">The sequence shown here is derived from an EMBL/GenBank/DDBJ whole genome shotgun (WGS) entry which is preliminary data.</text>
</comment>
<evidence type="ECO:0000313" key="3">
    <source>
        <dbReference type="Proteomes" id="UP001500151"/>
    </source>
</evidence>